<dbReference type="EMBL" id="FYEK01000003">
    <property type="protein sequence ID" value="SNB52399.1"/>
    <property type="molecule type" value="Genomic_DNA"/>
</dbReference>
<gene>
    <name evidence="1" type="ORF">SAMN02746019_00023080</name>
</gene>
<sequence length="189" mass="20518">MRAKAEAIEMAAVLEEAVARLRRADPGLRAVILFGSAAWAGEVARDLDLLILTEGWPEGSALHDLLADLPLPVDLVIRRVGEPLGRLAPAIRAGRLIWGDPQILEEALSGMPVPSPEEVWQTLAAAEDYARLAQEAVSPLRRDRHYRTAFNTLFEAARLAVMIYLSTDEDAGGAFSVRFPPSSRNPSAA</sequence>
<organism evidence="1 2">
    <name type="scientific">Thermoflexus hugenholtzii JAD2</name>
    <dbReference type="NCBI Taxonomy" id="877466"/>
    <lineage>
        <taxon>Bacteria</taxon>
        <taxon>Bacillati</taxon>
        <taxon>Chloroflexota</taxon>
        <taxon>Thermoflexia</taxon>
        <taxon>Thermoflexales</taxon>
        <taxon>Thermoflexaceae</taxon>
        <taxon>Thermoflexus</taxon>
    </lineage>
</organism>
<dbReference type="CDD" id="cd05403">
    <property type="entry name" value="NT_KNTase_like"/>
    <property type="match status" value="1"/>
</dbReference>
<evidence type="ECO:0008006" key="3">
    <source>
        <dbReference type="Google" id="ProtNLM"/>
    </source>
</evidence>
<proteinExistence type="predicted"/>
<evidence type="ECO:0000313" key="2">
    <source>
        <dbReference type="Proteomes" id="UP000197025"/>
    </source>
</evidence>
<keyword evidence="2" id="KW-1185">Reference proteome</keyword>
<evidence type="ECO:0000313" key="1">
    <source>
        <dbReference type="EMBL" id="SNB52399.1"/>
    </source>
</evidence>
<dbReference type="InParanoid" id="A0A212PZJ4"/>
<reference evidence="2" key="1">
    <citation type="submission" date="2017-06" db="EMBL/GenBank/DDBJ databases">
        <authorList>
            <person name="Varghese N."/>
            <person name="Submissions S."/>
        </authorList>
    </citation>
    <scope>NUCLEOTIDE SEQUENCE [LARGE SCALE GENOMIC DNA]</scope>
    <source>
        <strain evidence="2">JAD2</strain>
    </source>
</reference>
<dbReference type="Gene3D" id="3.30.460.10">
    <property type="entry name" value="Beta Polymerase, domain 2"/>
    <property type="match status" value="1"/>
</dbReference>
<accession>A0A212PZJ4</accession>
<dbReference type="AlphaFoldDB" id="A0A212PZJ4"/>
<dbReference type="InterPro" id="IPR043519">
    <property type="entry name" value="NT_sf"/>
</dbReference>
<name>A0A212PZJ4_9CHLR</name>
<protein>
    <recommendedName>
        <fullName evidence="3">Nucleotidyltransferase domain-containing protein</fullName>
    </recommendedName>
</protein>
<dbReference type="SUPFAM" id="SSF81301">
    <property type="entry name" value="Nucleotidyltransferase"/>
    <property type="match status" value="1"/>
</dbReference>
<dbReference type="Proteomes" id="UP000197025">
    <property type="component" value="Unassembled WGS sequence"/>
</dbReference>